<dbReference type="GeneID" id="3923901"/>
<evidence type="ECO:0000313" key="2">
    <source>
        <dbReference type="EMBL" id="ABD40643.1"/>
    </source>
</evidence>
<dbReference type="AlphaFoldDB" id="Q2FPZ7"/>
<keyword evidence="3" id="KW-1185">Reference proteome</keyword>
<evidence type="ECO:0000259" key="1">
    <source>
        <dbReference type="Pfam" id="PF00188"/>
    </source>
</evidence>
<name>Q2FPZ7_METHJ</name>
<dbReference type="PANTHER" id="PTHR31157:SF1">
    <property type="entry name" value="SCP DOMAIN-CONTAINING PROTEIN"/>
    <property type="match status" value="1"/>
</dbReference>
<dbReference type="Gene3D" id="3.40.33.10">
    <property type="entry name" value="CAP"/>
    <property type="match status" value="1"/>
</dbReference>
<dbReference type="InterPro" id="IPR014044">
    <property type="entry name" value="CAP_dom"/>
</dbReference>
<dbReference type="Proteomes" id="UP000001941">
    <property type="component" value="Chromosome"/>
</dbReference>
<dbReference type="CDD" id="cd05379">
    <property type="entry name" value="CAP_bacterial"/>
    <property type="match status" value="1"/>
</dbReference>
<dbReference type="InParanoid" id="Q2FPZ7"/>
<feature type="domain" description="SCP" evidence="1">
    <location>
        <begin position="307"/>
        <end position="448"/>
    </location>
</feature>
<dbReference type="RefSeq" id="WP_011447922.1">
    <property type="nucleotide sequence ID" value="NC_007796.1"/>
</dbReference>
<dbReference type="HOGENOM" id="CLU_609190_0_0_2"/>
<protein>
    <submittedName>
        <fullName evidence="2">Allergen V5/Tpx-1 related protein</fullName>
    </submittedName>
</protein>
<dbReference type="STRING" id="323259.Mhun_0893"/>
<sequence>MIWSKPTSTLVFLFICLIIISPLQADLTSEETDNRSTPYTLTPDLSLSDLIIPNSVESGKPISGSVIVTNRGPVPASHISMDVLLTQNATQGIQSIWLGSRGTDVMAPGTRGKIPFSFDVPMDLRDGEYFVKVSIRAYEPEIIFSDNTITSPEPVYIRKNLPWKGGDPNLQLSIDSVSTNSSSPNSPFTITYRILNTNTDAAGSCKLLFLLSPERDIIDGCRLREEQVFSIYGYMNEQGISDDLIPEHIPPGFYYLIGIIDYTGMIQETDETDNIFVYPDPISISYPQNLYSESYNDQITGYLFLKTNKYREYLGLSPLTFDTDLCTLALDHTTDMIRRSYFSHYTPEGIDPTGRAELMGYDVTRRMDDGSIRTGIAENIIRIAAGHTIGKAYTGFVDPTTPEDVADVMMIEWINSPEHNKNLINPTIEKIGIGTRFDGEYFYATQNFF</sequence>
<gene>
    <name evidence="2" type="ordered locus">Mhun_0893</name>
</gene>
<dbReference type="SUPFAM" id="SSF55797">
    <property type="entry name" value="PR-1-like"/>
    <property type="match status" value="1"/>
</dbReference>
<dbReference type="eggNOG" id="arCOG03962">
    <property type="taxonomic scope" value="Archaea"/>
</dbReference>
<dbReference type="Pfam" id="PF00188">
    <property type="entry name" value="CAP"/>
    <property type="match status" value="1"/>
</dbReference>
<dbReference type="Gene3D" id="2.60.40.10">
    <property type="entry name" value="Immunoglobulins"/>
    <property type="match status" value="2"/>
</dbReference>
<dbReference type="InterPro" id="IPR013783">
    <property type="entry name" value="Ig-like_fold"/>
</dbReference>
<evidence type="ECO:0000313" key="3">
    <source>
        <dbReference type="Proteomes" id="UP000001941"/>
    </source>
</evidence>
<accession>Q2FPZ7</accession>
<organism evidence="2 3">
    <name type="scientific">Methanospirillum hungatei JF-1 (strain ATCC 27890 / DSM 864 / NBRC 100397 / JF-1)</name>
    <dbReference type="NCBI Taxonomy" id="323259"/>
    <lineage>
        <taxon>Archaea</taxon>
        <taxon>Methanobacteriati</taxon>
        <taxon>Methanobacteriota</taxon>
        <taxon>Stenosarchaea group</taxon>
        <taxon>Methanomicrobia</taxon>
        <taxon>Methanomicrobiales</taxon>
        <taxon>Methanospirillaceae</taxon>
        <taxon>Methanospirillum</taxon>
    </lineage>
</organism>
<dbReference type="InterPro" id="IPR035940">
    <property type="entry name" value="CAP_sf"/>
</dbReference>
<dbReference type="OrthoDB" id="60683at2157"/>
<dbReference type="PANTHER" id="PTHR31157">
    <property type="entry name" value="SCP DOMAIN-CONTAINING PROTEIN"/>
    <property type="match status" value="1"/>
</dbReference>
<dbReference type="KEGG" id="mhu:Mhun_0893"/>
<dbReference type="EMBL" id="CP000254">
    <property type="protein sequence ID" value="ABD40643.1"/>
    <property type="molecule type" value="Genomic_DNA"/>
</dbReference>
<reference evidence="3" key="1">
    <citation type="journal article" date="2016" name="Stand. Genomic Sci.">
        <title>Complete genome sequence of Methanospirillum hungatei type strain JF1.</title>
        <authorList>
            <person name="Gunsalus R.P."/>
            <person name="Cook L.E."/>
            <person name="Crable B."/>
            <person name="Rohlin L."/>
            <person name="McDonald E."/>
            <person name="Mouttaki H."/>
            <person name="Sieber J.R."/>
            <person name="Poweleit N."/>
            <person name="Zhou H."/>
            <person name="Lapidus A.L."/>
            <person name="Daligault H.E."/>
            <person name="Land M."/>
            <person name="Gilna P."/>
            <person name="Ivanova N."/>
            <person name="Kyrpides N."/>
            <person name="Culley D.E."/>
            <person name="McInerney M.J."/>
        </authorList>
    </citation>
    <scope>NUCLEOTIDE SEQUENCE [LARGE SCALE GENOMIC DNA]</scope>
    <source>
        <strain evidence="3">ATCC 27890 / DSM 864 / NBRC 100397 / JF-1</strain>
    </source>
</reference>
<dbReference type="EnsemblBacteria" id="ABD40643">
    <property type="protein sequence ID" value="ABD40643"/>
    <property type="gene ID" value="Mhun_0893"/>
</dbReference>
<proteinExistence type="predicted"/>